<dbReference type="Pfam" id="PF03050">
    <property type="entry name" value="DDE_Tnp_IS66"/>
    <property type="match status" value="1"/>
</dbReference>
<evidence type="ECO:0000259" key="1">
    <source>
        <dbReference type="Pfam" id="PF03050"/>
    </source>
</evidence>
<dbReference type="AlphaFoldDB" id="B4W3E2"/>
<evidence type="ECO:0000313" key="3">
    <source>
        <dbReference type="Proteomes" id="UP000003835"/>
    </source>
</evidence>
<dbReference type="eggNOG" id="COG3464">
    <property type="taxonomic scope" value="Bacteria"/>
</dbReference>
<dbReference type="Proteomes" id="UP000003835">
    <property type="component" value="Unassembled WGS sequence"/>
</dbReference>
<dbReference type="HOGENOM" id="CLU_117156_0_0_3"/>
<proteinExistence type="predicted"/>
<evidence type="ECO:0000313" key="2">
    <source>
        <dbReference type="EMBL" id="EDX71343.1"/>
    </source>
</evidence>
<dbReference type="STRING" id="118168.MC7420_3458"/>
<gene>
    <name evidence="2" type="ORF">MC7420_3458</name>
</gene>
<reference evidence="2 3" key="1">
    <citation type="submission" date="2008-07" db="EMBL/GenBank/DDBJ databases">
        <authorList>
            <person name="Tandeau de Marsac N."/>
            <person name="Ferriera S."/>
            <person name="Johnson J."/>
            <person name="Kravitz S."/>
            <person name="Beeson K."/>
            <person name="Sutton G."/>
            <person name="Rogers Y.-H."/>
            <person name="Friedman R."/>
            <person name="Frazier M."/>
            <person name="Venter J.C."/>
        </authorList>
    </citation>
    <scope>NUCLEOTIDE SEQUENCE [LARGE SCALE GENOMIC DNA]</scope>
    <source>
        <strain evidence="2 3">PCC 7420</strain>
    </source>
</reference>
<protein>
    <recommendedName>
        <fullName evidence="1">Transposase IS66 central domain-containing protein</fullName>
    </recommendedName>
</protein>
<sequence length="163" mass="18508">MKLSHGNNPALGQAFIELIEEAFAQHKQWRQTQDSTSFFTWAASFKLRVALTIQEWISTAGYESGKLLRSLRDKAQQWWYFLDHPEVPPDNNLAERSLRLAVTKRKVSGGSRSMKRFQQTADLLSVVQTCRRQGRSVIEFFQAALVAQTESGQSVSLLPEPVP</sequence>
<keyword evidence="3" id="KW-1185">Reference proteome</keyword>
<accession>B4W3E2</accession>
<dbReference type="InterPro" id="IPR004291">
    <property type="entry name" value="Transposase_IS66_central"/>
</dbReference>
<dbReference type="InterPro" id="IPR052344">
    <property type="entry name" value="Transposase-related"/>
</dbReference>
<dbReference type="PANTHER" id="PTHR33678">
    <property type="entry name" value="BLL1576 PROTEIN"/>
    <property type="match status" value="1"/>
</dbReference>
<organism evidence="2 3">
    <name type="scientific">Coleofasciculus chthonoplastes PCC 7420</name>
    <dbReference type="NCBI Taxonomy" id="118168"/>
    <lineage>
        <taxon>Bacteria</taxon>
        <taxon>Bacillati</taxon>
        <taxon>Cyanobacteriota</taxon>
        <taxon>Cyanophyceae</taxon>
        <taxon>Coleofasciculales</taxon>
        <taxon>Coleofasciculaceae</taxon>
        <taxon>Coleofasciculus</taxon>
    </lineage>
</organism>
<dbReference type="EMBL" id="DS989874">
    <property type="protein sequence ID" value="EDX71343.1"/>
    <property type="molecule type" value="Genomic_DNA"/>
</dbReference>
<name>B4W3E2_9CYAN</name>
<feature type="domain" description="Transposase IS66 central" evidence="1">
    <location>
        <begin position="13"/>
        <end position="114"/>
    </location>
</feature>
<dbReference type="PANTHER" id="PTHR33678:SF2">
    <property type="match status" value="1"/>
</dbReference>